<dbReference type="GO" id="GO:0009279">
    <property type="term" value="C:cell outer membrane"/>
    <property type="evidence" value="ECO:0007669"/>
    <property type="project" value="UniProtKB-SubCell"/>
</dbReference>
<organism evidence="9 10">
    <name type="scientific">Parabacteroides gordonii MS-1 = DSM 23371</name>
    <dbReference type="NCBI Taxonomy" id="1203610"/>
    <lineage>
        <taxon>Bacteria</taxon>
        <taxon>Pseudomonadati</taxon>
        <taxon>Bacteroidota</taxon>
        <taxon>Bacteroidia</taxon>
        <taxon>Bacteroidales</taxon>
        <taxon>Tannerellaceae</taxon>
        <taxon>Parabacteroides</taxon>
    </lineage>
</organism>
<dbReference type="InterPro" id="IPR051906">
    <property type="entry name" value="TolC-like"/>
</dbReference>
<feature type="chain" id="PRO_5002489521" description="TolC family type I secretion outer membrane protein" evidence="8">
    <location>
        <begin position="19"/>
        <end position="430"/>
    </location>
</feature>
<comment type="similarity">
    <text evidence="2">Belongs to the outer membrane factor (OMF) (TC 1.B.17) family.</text>
</comment>
<evidence type="ECO:0000256" key="6">
    <source>
        <dbReference type="ARBA" id="ARBA00023136"/>
    </source>
</evidence>
<dbReference type="Pfam" id="PF02321">
    <property type="entry name" value="OEP"/>
    <property type="match status" value="2"/>
</dbReference>
<dbReference type="InterPro" id="IPR003423">
    <property type="entry name" value="OMP_efflux"/>
</dbReference>
<gene>
    <name evidence="9" type="ORF">HMPREF1536_01733</name>
</gene>
<evidence type="ECO:0000256" key="7">
    <source>
        <dbReference type="ARBA" id="ARBA00023237"/>
    </source>
</evidence>
<feature type="signal peptide" evidence="8">
    <location>
        <begin position="1"/>
        <end position="18"/>
    </location>
</feature>
<keyword evidence="4" id="KW-1134">Transmembrane beta strand</keyword>
<proteinExistence type="inferred from homology"/>
<evidence type="ECO:0000256" key="8">
    <source>
        <dbReference type="SAM" id="SignalP"/>
    </source>
</evidence>
<evidence type="ECO:0000256" key="5">
    <source>
        <dbReference type="ARBA" id="ARBA00022692"/>
    </source>
</evidence>
<keyword evidence="8" id="KW-0732">Signal</keyword>
<dbReference type="SUPFAM" id="SSF56954">
    <property type="entry name" value="Outer membrane efflux proteins (OEP)"/>
    <property type="match status" value="1"/>
</dbReference>
<dbReference type="AlphaFoldDB" id="A0A0F5JJN0"/>
<dbReference type="HOGENOM" id="CLU_012817_12_0_10"/>
<protein>
    <recommendedName>
        <fullName evidence="11">TolC family type I secretion outer membrane protein</fullName>
    </recommendedName>
</protein>
<dbReference type="GO" id="GO:1990281">
    <property type="term" value="C:efflux pump complex"/>
    <property type="evidence" value="ECO:0007669"/>
    <property type="project" value="TreeGrafter"/>
</dbReference>
<dbReference type="EMBL" id="AQHW01000011">
    <property type="protein sequence ID" value="KKB57924.1"/>
    <property type="molecule type" value="Genomic_DNA"/>
</dbReference>
<keyword evidence="5" id="KW-0812">Transmembrane</keyword>
<evidence type="ECO:0000256" key="2">
    <source>
        <dbReference type="ARBA" id="ARBA00007613"/>
    </source>
</evidence>
<accession>A0A0F5JJN0</accession>
<dbReference type="GO" id="GO:0015562">
    <property type="term" value="F:efflux transmembrane transporter activity"/>
    <property type="evidence" value="ECO:0007669"/>
    <property type="project" value="InterPro"/>
</dbReference>
<reference evidence="9 10" key="1">
    <citation type="submission" date="2013-04" db="EMBL/GenBank/DDBJ databases">
        <title>The Genome Sequence of Parabacteroides gordonii DSM 23371.</title>
        <authorList>
            <consortium name="The Broad Institute Genomics Platform"/>
            <person name="Earl A."/>
            <person name="Ward D."/>
            <person name="Feldgarden M."/>
            <person name="Gevers D."/>
            <person name="Martens E."/>
            <person name="Sakamoto M."/>
            <person name="Benno Y."/>
            <person name="Suzuki N."/>
            <person name="Matsunaga N."/>
            <person name="Koshihara K."/>
            <person name="Seki M."/>
            <person name="Komiya H."/>
            <person name="Walker B."/>
            <person name="Young S."/>
            <person name="Zeng Q."/>
            <person name="Gargeya S."/>
            <person name="Fitzgerald M."/>
            <person name="Haas B."/>
            <person name="Abouelleil A."/>
            <person name="Allen A.W."/>
            <person name="Alvarado L."/>
            <person name="Arachchi H.M."/>
            <person name="Berlin A.M."/>
            <person name="Chapman S.B."/>
            <person name="Gainer-Dewar J."/>
            <person name="Goldberg J."/>
            <person name="Griggs A."/>
            <person name="Gujja S."/>
            <person name="Hansen M."/>
            <person name="Howarth C."/>
            <person name="Imamovic A."/>
            <person name="Ireland A."/>
            <person name="Larimer J."/>
            <person name="McCowan C."/>
            <person name="Murphy C."/>
            <person name="Pearson M."/>
            <person name="Poon T.W."/>
            <person name="Priest M."/>
            <person name="Roberts A."/>
            <person name="Saif S."/>
            <person name="Shea T."/>
            <person name="Sisk P."/>
            <person name="Sykes S."/>
            <person name="Wortman J."/>
            <person name="Nusbaum C."/>
            <person name="Birren B."/>
        </authorList>
    </citation>
    <scope>NUCLEOTIDE SEQUENCE [LARGE SCALE GENOMIC DNA]</scope>
    <source>
        <strain evidence="9 10">MS-1</strain>
    </source>
</reference>
<evidence type="ECO:0000256" key="3">
    <source>
        <dbReference type="ARBA" id="ARBA00022448"/>
    </source>
</evidence>
<keyword evidence="7" id="KW-0998">Cell outer membrane</keyword>
<evidence type="ECO:0008006" key="11">
    <source>
        <dbReference type="Google" id="ProtNLM"/>
    </source>
</evidence>
<evidence type="ECO:0000256" key="4">
    <source>
        <dbReference type="ARBA" id="ARBA00022452"/>
    </source>
</evidence>
<sequence>MKKIFIVFLLYSSFTSSAQQSALLEKYRSMALGYNHDLKAAERNISASIELENMARADMKPSLTGGANFNYTGNPLELTLDMPGFDNPVSFQGKNLKYGASVTLLQPVYTGGRLLESIRMAQHQQSLASSQAEMIGSAVCFQTDMQYWNTVARKEMVDIASDFKNSVSSLVVTIRERVEAGLVDPQDLLMAEVKLNEAEYQLLQARSNFETGRMALNSIIGEDLQQATPTDSCIPVVSLQDSLLHLEESNRPELKIAYDKIKIEESSLKLNDSQYKPQLYIGIDGSYSSPGYNFHSDLDPNYAVYAKLSIPIFEWGKRKSQKRASTRRIEMATDNLNKVTDNIRLEVQTARVALLQAIQRIDLAGSSLEKARENELKAVERYAEGKVSILEVIDAQTYRQTAQVNYVQAKVSAQGYYSELIKSLNLYEYK</sequence>
<dbReference type="PANTHER" id="PTHR30026:SF20">
    <property type="entry name" value="OUTER MEMBRANE PROTEIN TOLC"/>
    <property type="match status" value="1"/>
</dbReference>
<dbReference type="STRING" id="1203610.HMPREF1536_01733"/>
<dbReference type="PANTHER" id="PTHR30026">
    <property type="entry name" value="OUTER MEMBRANE PROTEIN TOLC"/>
    <property type="match status" value="1"/>
</dbReference>
<evidence type="ECO:0000313" key="9">
    <source>
        <dbReference type="EMBL" id="KKB57924.1"/>
    </source>
</evidence>
<dbReference type="Proteomes" id="UP000033035">
    <property type="component" value="Unassembled WGS sequence"/>
</dbReference>
<keyword evidence="6" id="KW-0472">Membrane</keyword>
<evidence type="ECO:0000313" key="10">
    <source>
        <dbReference type="Proteomes" id="UP000033035"/>
    </source>
</evidence>
<dbReference type="GO" id="GO:0015288">
    <property type="term" value="F:porin activity"/>
    <property type="evidence" value="ECO:0007669"/>
    <property type="project" value="TreeGrafter"/>
</dbReference>
<dbReference type="Gene3D" id="1.20.1600.10">
    <property type="entry name" value="Outer membrane efflux proteins (OEP)"/>
    <property type="match status" value="1"/>
</dbReference>
<keyword evidence="10" id="KW-1185">Reference proteome</keyword>
<dbReference type="PATRIC" id="fig|1203610.3.peg.1779"/>
<dbReference type="RefSeq" id="WP_028726623.1">
    <property type="nucleotide sequence ID" value="NZ_AUAE01000009.1"/>
</dbReference>
<comment type="caution">
    <text evidence="9">The sequence shown here is derived from an EMBL/GenBank/DDBJ whole genome shotgun (WGS) entry which is preliminary data.</text>
</comment>
<comment type="subcellular location">
    <subcellularLocation>
        <location evidence="1">Cell outer membrane</location>
    </subcellularLocation>
</comment>
<keyword evidence="3" id="KW-0813">Transport</keyword>
<name>A0A0F5JJN0_9BACT</name>
<evidence type="ECO:0000256" key="1">
    <source>
        <dbReference type="ARBA" id="ARBA00004442"/>
    </source>
</evidence>